<evidence type="ECO:0000313" key="3">
    <source>
        <dbReference type="Proteomes" id="UP000278062"/>
    </source>
</evidence>
<name>A0A3M3RGW5_9PSED</name>
<dbReference type="AlphaFoldDB" id="A0A3M3RGW5"/>
<evidence type="ECO:0000313" key="2">
    <source>
        <dbReference type="EMBL" id="RMN95690.1"/>
    </source>
</evidence>
<reference evidence="2 3" key="1">
    <citation type="submission" date="2018-08" db="EMBL/GenBank/DDBJ databases">
        <title>Recombination of ecologically and evolutionarily significant loci maintains genetic cohesion in the Pseudomonas syringae species complex.</title>
        <authorList>
            <person name="Dillon M."/>
            <person name="Thakur S."/>
            <person name="Almeida R.N.D."/>
            <person name="Weir B.S."/>
            <person name="Guttman D.S."/>
        </authorList>
    </citation>
    <scope>NUCLEOTIDE SEQUENCE [LARGE SCALE GENOMIC DNA]</scope>
    <source>
        <strain evidence="2 3">1089_5</strain>
    </source>
</reference>
<evidence type="ECO:0000256" key="1">
    <source>
        <dbReference type="SAM" id="MobiDB-lite"/>
    </source>
</evidence>
<protein>
    <submittedName>
        <fullName evidence="2">Uncharacterized protein</fullName>
    </submittedName>
</protein>
<organism evidence="2 3">
    <name type="scientific">Pseudomonas syringae pv. apii</name>
    <dbReference type="NCBI Taxonomy" id="81036"/>
    <lineage>
        <taxon>Bacteria</taxon>
        <taxon>Pseudomonadati</taxon>
        <taxon>Pseudomonadota</taxon>
        <taxon>Gammaproteobacteria</taxon>
        <taxon>Pseudomonadales</taxon>
        <taxon>Pseudomonadaceae</taxon>
        <taxon>Pseudomonas</taxon>
    </lineage>
</organism>
<gene>
    <name evidence="2" type="ORF">ALQ49_101367</name>
</gene>
<feature type="region of interest" description="Disordered" evidence="1">
    <location>
        <begin position="1"/>
        <end position="23"/>
    </location>
</feature>
<dbReference type="Proteomes" id="UP000278062">
    <property type="component" value="Unassembled WGS sequence"/>
</dbReference>
<sequence>MSPGGGRRSYAYRHRRPSAHAAGRHSYAMVKALHQEAQNMDVTKVRLCVYGQHNTRLGKMDSEGVIRSDRAVIFRVRDGAVYSMHESYLGKLVDGVCRTGRGELIFTLRDS</sequence>
<proteinExistence type="predicted"/>
<accession>A0A3M3RGW5</accession>
<dbReference type="EMBL" id="RBPL01000071">
    <property type="protein sequence ID" value="RMN95690.1"/>
    <property type="molecule type" value="Genomic_DNA"/>
</dbReference>
<comment type="caution">
    <text evidence="2">The sequence shown here is derived from an EMBL/GenBank/DDBJ whole genome shotgun (WGS) entry which is preliminary data.</text>
</comment>